<evidence type="ECO:0000313" key="2">
    <source>
        <dbReference type="Proteomes" id="UP000244240"/>
    </source>
</evidence>
<dbReference type="Pfam" id="PF11376">
    <property type="entry name" value="DUF3179"/>
    <property type="match status" value="1"/>
</dbReference>
<keyword evidence="2" id="KW-1185">Reference proteome</keyword>
<accession>A0A2T6C7V8</accession>
<dbReference type="EMBL" id="QBKR01000003">
    <property type="protein sequence ID" value="PTX64356.1"/>
    <property type="molecule type" value="Genomic_DNA"/>
</dbReference>
<dbReference type="Proteomes" id="UP000244240">
    <property type="component" value="Unassembled WGS sequence"/>
</dbReference>
<proteinExistence type="predicted"/>
<comment type="caution">
    <text evidence="1">The sequence shown here is derived from an EMBL/GenBank/DDBJ whole genome shotgun (WGS) entry which is preliminary data.</text>
</comment>
<organism evidence="1 2">
    <name type="scientific">Melghirimyces profundicolus</name>
    <dbReference type="NCBI Taxonomy" id="1242148"/>
    <lineage>
        <taxon>Bacteria</taxon>
        <taxon>Bacillati</taxon>
        <taxon>Bacillota</taxon>
        <taxon>Bacilli</taxon>
        <taxon>Bacillales</taxon>
        <taxon>Thermoactinomycetaceae</taxon>
        <taxon>Melghirimyces</taxon>
    </lineage>
</organism>
<dbReference type="AlphaFoldDB" id="A0A2T6C7V8"/>
<reference evidence="1 2" key="1">
    <citation type="submission" date="2018-04" db="EMBL/GenBank/DDBJ databases">
        <title>Genomic Encyclopedia of Archaeal and Bacterial Type Strains, Phase II (KMG-II): from individual species to whole genera.</title>
        <authorList>
            <person name="Goeker M."/>
        </authorList>
    </citation>
    <scope>NUCLEOTIDE SEQUENCE [LARGE SCALE GENOMIC DNA]</scope>
    <source>
        <strain evidence="1 2">DSM 45787</strain>
    </source>
</reference>
<gene>
    <name evidence="1" type="ORF">C8P63_103141</name>
</gene>
<evidence type="ECO:0000313" key="1">
    <source>
        <dbReference type="EMBL" id="PTX64356.1"/>
    </source>
</evidence>
<dbReference type="OrthoDB" id="9806357at2"/>
<sequence length="301" mass="34127">MQEFDLSRFKKSPIYRVLGHDFEPFPVGGSEPVKHVIGRGDIKENDTLLVICRGGERLAFLMYQMTYHHVAQGTLAGEPFMISYCAICHAGTGFVPVIKGREYHFHCAGVYNGSAILQDRETQSFWNPVTGECMHGPLKGERMEMLLLGQMTAGQALERWPDLRLALSKQPAWRKYILLPFMNFVGRFGIYPPTFKSTMPKRDPRFPDMTSGVGIMADGLKKFYPIEELEKSGGEVTDVLNHRPFIISVDEDGFPDVWYEDAEGPDDVPPYVYTRWYAFSLTFPDCKVFEPRSEGETEAAS</sequence>
<protein>
    <submittedName>
        <fullName evidence="1">Uncharacterized protein DUF3179</fullName>
    </submittedName>
</protein>
<dbReference type="InterPro" id="IPR021516">
    <property type="entry name" value="DUF3179"/>
</dbReference>
<name>A0A2T6C7V8_9BACL</name>